<evidence type="ECO:0008006" key="5">
    <source>
        <dbReference type="Google" id="ProtNLM"/>
    </source>
</evidence>
<dbReference type="InterPro" id="IPR042171">
    <property type="entry name" value="Acyl-CoA_hotdog"/>
</dbReference>
<evidence type="ECO:0000313" key="4">
    <source>
        <dbReference type="Proteomes" id="UP001303373"/>
    </source>
</evidence>
<name>A0AAQ3M6S1_9PEZI</name>
<gene>
    <name evidence="3" type="ORF">R9X50_00399900</name>
</gene>
<dbReference type="SUPFAM" id="SSF54637">
    <property type="entry name" value="Thioesterase/thiol ester dehydrase-isomerase"/>
    <property type="match status" value="2"/>
</dbReference>
<sequence>MSGFSEATAVGAISSHTYSANLQEDWCIGSVPHGGYVTSVIQQAVRQHFATTLRKQDQPHTLSLHLEFLRRTQVGPAEIIIKDVKLGRQTTTIHVTLRQDGRDEIVGYISNINLDLEKGVSFDTHWSINPKCLPVDLKALERDADRNWCLRVNWPFIEFRKATTKVNFYFQRGPEANPSIVDQWVSLANGEGWTNESIGFVVDIFPQIIESFILRDLASQQPGFEDLSFDEKMNELQKRARMWYPTLLLNLDMKKALPAAGVKWLFVRLQAKSIKNGRYDLEIIVQDAAGELVALSHHVCMAVSADRNLAARRKVGDGQSKL</sequence>
<reference evidence="3 4" key="1">
    <citation type="submission" date="2023-11" db="EMBL/GenBank/DDBJ databases">
        <title>An acidophilic fungus is an integral part of prey digestion in a carnivorous sundew plant.</title>
        <authorList>
            <person name="Tsai I.J."/>
        </authorList>
    </citation>
    <scope>NUCLEOTIDE SEQUENCE [LARGE SCALE GENOMIC DNA]</scope>
    <source>
        <strain evidence="3">169a</strain>
    </source>
</reference>
<dbReference type="Pfam" id="PF20789">
    <property type="entry name" value="4HBT_3C"/>
    <property type="match status" value="1"/>
</dbReference>
<dbReference type="InterPro" id="IPR049450">
    <property type="entry name" value="ACOT8-like_C"/>
</dbReference>
<proteinExistence type="predicted"/>
<dbReference type="InterPro" id="IPR052389">
    <property type="entry name" value="Sec_Metab_Biosynth-Assoc"/>
</dbReference>
<organism evidence="3 4">
    <name type="scientific">Acrodontium crateriforme</name>
    <dbReference type="NCBI Taxonomy" id="150365"/>
    <lineage>
        <taxon>Eukaryota</taxon>
        <taxon>Fungi</taxon>
        <taxon>Dikarya</taxon>
        <taxon>Ascomycota</taxon>
        <taxon>Pezizomycotina</taxon>
        <taxon>Dothideomycetes</taxon>
        <taxon>Dothideomycetidae</taxon>
        <taxon>Mycosphaerellales</taxon>
        <taxon>Teratosphaeriaceae</taxon>
        <taxon>Acrodontium</taxon>
    </lineage>
</organism>
<dbReference type="InterPro" id="IPR029069">
    <property type="entry name" value="HotDog_dom_sf"/>
</dbReference>
<dbReference type="AlphaFoldDB" id="A0AAQ3M6S1"/>
<feature type="domain" description="Acyl-CoA thioesterase-like N-terminal HotDog" evidence="1">
    <location>
        <begin position="23"/>
        <end position="110"/>
    </location>
</feature>
<dbReference type="PANTHER" id="PTHR38110:SF1">
    <property type="entry name" value="THIOESTERASE DOMAIN-CONTAINING PROTEIN"/>
    <property type="match status" value="1"/>
</dbReference>
<dbReference type="Proteomes" id="UP001303373">
    <property type="component" value="Chromosome 5"/>
</dbReference>
<evidence type="ECO:0000259" key="1">
    <source>
        <dbReference type="Pfam" id="PF13622"/>
    </source>
</evidence>
<dbReference type="Gene3D" id="2.40.160.210">
    <property type="entry name" value="Acyl-CoA thioesterase, double hotdog domain"/>
    <property type="match status" value="2"/>
</dbReference>
<dbReference type="Pfam" id="PF13622">
    <property type="entry name" value="4HBT_3"/>
    <property type="match status" value="1"/>
</dbReference>
<feature type="domain" description="Acyl-CoA thioesterase-like C-terminal" evidence="2">
    <location>
        <begin position="162"/>
        <end position="301"/>
    </location>
</feature>
<dbReference type="EMBL" id="CP138584">
    <property type="protein sequence ID" value="WPH01163.1"/>
    <property type="molecule type" value="Genomic_DNA"/>
</dbReference>
<protein>
    <recommendedName>
        <fullName evidence="5">Thioesterase family protein</fullName>
    </recommendedName>
</protein>
<evidence type="ECO:0000313" key="3">
    <source>
        <dbReference type="EMBL" id="WPH01163.1"/>
    </source>
</evidence>
<dbReference type="InterPro" id="IPR049449">
    <property type="entry name" value="TesB_ACOT8-like_N"/>
</dbReference>
<accession>A0AAQ3M6S1</accession>
<dbReference type="PANTHER" id="PTHR38110">
    <property type="entry name" value="CHROMOSOME 23, WHOLE GENOME SHOTGUN SEQUENCE"/>
    <property type="match status" value="1"/>
</dbReference>
<keyword evidence="4" id="KW-1185">Reference proteome</keyword>
<evidence type="ECO:0000259" key="2">
    <source>
        <dbReference type="Pfam" id="PF20789"/>
    </source>
</evidence>